<reference evidence="1" key="1">
    <citation type="submission" date="2018-05" db="EMBL/GenBank/DDBJ databases">
        <authorList>
            <person name="Lanie J.A."/>
            <person name="Ng W.-L."/>
            <person name="Kazmierczak K.M."/>
            <person name="Andrzejewski T.M."/>
            <person name="Davidsen T.M."/>
            <person name="Wayne K.J."/>
            <person name="Tettelin H."/>
            <person name="Glass J.I."/>
            <person name="Rusch D."/>
            <person name="Podicherti R."/>
            <person name="Tsui H.-C.T."/>
            <person name="Winkler M.E."/>
        </authorList>
    </citation>
    <scope>NUCLEOTIDE SEQUENCE</scope>
</reference>
<sequence length="122" mass="13950">RGDTGPSLAEQMNMKGCRWRPSDRSRGSRVAGKNEIHRRLKVDEFVEKPMLVFMDNCVNTIAQIPAIPLDKKNPEDVDTKAEDHLYDALRYGIMTRPRSSIWDYNPAKQRSGFQASDSTFGY</sequence>
<dbReference type="Gene3D" id="3.30.420.280">
    <property type="match status" value="1"/>
</dbReference>
<gene>
    <name evidence="1" type="ORF">METZ01_LOCUS238506</name>
</gene>
<evidence type="ECO:0000313" key="1">
    <source>
        <dbReference type="EMBL" id="SVB85652.1"/>
    </source>
</evidence>
<name>A0A382HER7_9ZZZZ</name>
<evidence type="ECO:0008006" key="2">
    <source>
        <dbReference type="Google" id="ProtNLM"/>
    </source>
</evidence>
<protein>
    <recommendedName>
        <fullName evidence="2">Terminase large subunit gp17-like C-terminal domain-containing protein</fullName>
    </recommendedName>
</protein>
<proteinExistence type="predicted"/>
<dbReference type="EMBL" id="UINC01060783">
    <property type="protein sequence ID" value="SVB85652.1"/>
    <property type="molecule type" value="Genomic_DNA"/>
</dbReference>
<accession>A0A382HER7</accession>
<organism evidence="1">
    <name type="scientific">marine metagenome</name>
    <dbReference type="NCBI Taxonomy" id="408172"/>
    <lineage>
        <taxon>unclassified sequences</taxon>
        <taxon>metagenomes</taxon>
        <taxon>ecological metagenomes</taxon>
    </lineage>
</organism>
<dbReference type="AlphaFoldDB" id="A0A382HER7"/>
<feature type="non-terminal residue" evidence="1">
    <location>
        <position position="1"/>
    </location>
</feature>